<feature type="domain" description="F5/8 type C" evidence="3">
    <location>
        <begin position="950"/>
        <end position="1083"/>
    </location>
</feature>
<dbReference type="Gene3D" id="2.60.120.260">
    <property type="entry name" value="Galactose-binding domain-like"/>
    <property type="match status" value="2"/>
</dbReference>
<reference evidence="4 5" key="1">
    <citation type="submission" date="2016-09" db="EMBL/GenBank/DDBJ databases">
        <authorList>
            <person name="Capua I."/>
            <person name="De Benedictis P."/>
            <person name="Joannis T."/>
            <person name="Lombin L.H."/>
            <person name="Cattoli G."/>
        </authorList>
    </citation>
    <scope>NUCLEOTIDE SEQUENCE [LARGE SCALE GENOMIC DNA]</scope>
    <source>
        <strain evidence="4 5">GluBS11</strain>
    </source>
</reference>
<dbReference type="GO" id="GO:0016798">
    <property type="term" value="F:hydrolase activity, acting on glycosyl bonds"/>
    <property type="evidence" value="ECO:0007669"/>
    <property type="project" value="UniProtKB-KW"/>
</dbReference>
<dbReference type="InterPro" id="IPR008979">
    <property type="entry name" value="Galactose-bd-like_sf"/>
</dbReference>
<dbReference type="OrthoDB" id="3333873at2"/>
<keyword evidence="5" id="KW-1185">Reference proteome</keyword>
<feature type="chain" id="PRO_5039059054" evidence="2">
    <location>
        <begin position="26"/>
        <end position="1109"/>
    </location>
</feature>
<evidence type="ECO:0000313" key="4">
    <source>
        <dbReference type="EMBL" id="SCP95482.1"/>
    </source>
</evidence>
<evidence type="ECO:0000256" key="2">
    <source>
        <dbReference type="SAM" id="SignalP"/>
    </source>
</evidence>
<dbReference type="SUPFAM" id="SSF49785">
    <property type="entry name" value="Galactose-binding domain-like"/>
    <property type="match status" value="2"/>
</dbReference>
<keyword evidence="1" id="KW-0326">Glycosidase</keyword>
<evidence type="ECO:0000256" key="1">
    <source>
        <dbReference type="ARBA" id="ARBA00023295"/>
    </source>
</evidence>
<feature type="domain" description="F5/8 type C" evidence="3">
    <location>
        <begin position="722"/>
        <end position="871"/>
    </location>
</feature>
<dbReference type="InterPro" id="IPR011050">
    <property type="entry name" value="Pectin_lyase_fold/virulence"/>
</dbReference>
<dbReference type="RefSeq" id="WP_091229782.1">
    <property type="nucleotide sequence ID" value="NZ_FMKA01000001.1"/>
</dbReference>
<gene>
    <name evidence="4" type="ORF">SAMN05421730_1001600</name>
</gene>
<dbReference type="SUPFAM" id="SSF51126">
    <property type="entry name" value="Pectin lyase-like"/>
    <property type="match status" value="1"/>
</dbReference>
<evidence type="ECO:0000313" key="5">
    <source>
        <dbReference type="Proteomes" id="UP000199315"/>
    </source>
</evidence>
<proteinExistence type="predicted"/>
<dbReference type="Proteomes" id="UP000199315">
    <property type="component" value="Unassembled WGS sequence"/>
</dbReference>
<accession>A0A1D3TPR9</accession>
<dbReference type="STRING" id="1619234.SAMN05421730_1001600"/>
<protein>
    <submittedName>
        <fullName evidence="4">Right handed beta helix region</fullName>
    </submittedName>
</protein>
<evidence type="ECO:0000259" key="3">
    <source>
        <dbReference type="PROSITE" id="PS50022"/>
    </source>
</evidence>
<dbReference type="InterPro" id="IPR000421">
    <property type="entry name" value="FA58C"/>
</dbReference>
<dbReference type="PROSITE" id="PS50022">
    <property type="entry name" value="FA58C_3"/>
    <property type="match status" value="2"/>
</dbReference>
<sequence>MKKRILSMICAVSMLCSLNVFSTVADPVYAQETVSTGTTYYISSIDGNNQNSGTSENSAWETLDMLGKVVLKSGDKVLLESGSVFNGFIHMKNVSGTASAPIMIDQYGTGAKPVINAKGQGIWYQDYVQAMDNSGHRSKGYVSSAILLYDCDFVEIRNLEITNEITDPAQEWNRFDDKTDERMDRTGVAGIAKNGGTMDHIYLENLYIHDVDGNLEDKHMNNGGVQFNALKPDDESATGIARFNDFKMKGCYVKDVSRAGVCLGYTYNHAKFNGSVLADEVVGKYGHTNILFEDNYIQNPGNDALVVMYSLRPMVQRNVSDAAGSDLDDNYAGYWQSFSATIWPWKCKDAIFQYNEAFDTVGTGNGDGQAWDVDWSDGTIFQYNYSHNNGGGAFLICLNEAYRGTFRYNISQNDLKALITFQGNPNAKIYNNVFYVDGDRATRINHPDAGKSSGSGELYNNIFYNTSTANPNDAWAGSGGTKVYSNNLYFGYTSTPSGDAAAVKADPKFVDPGKAPVDTTGLVDSASAFSGYKIQNDSPAINKGKYIANSGSKDFFGNAVGLVPDIGVHETTVADPAVAGVFSDVYTIGTNEITGVRKSVTADAFKAGFKHSAGVSLNVLSNGTEIAGTDLVTHGMVLRVNESGTVKEYTIRFDAGATTYTYTMGSNSVSGVVKNTTVDNFLSAFEHADGVTLSVYNGTEQVTGSVSVTSGMVLKVSGNGSVADYTISVIPVRVEYPVTGMTATAGSIQPDAEAAKALDQNAGSLWHTNWNGCTMDQRWITIDMGSAKKVSMLKYVPRTTQLNGVITGYEIYVSTDGTNFTKVTTANSTWALDNTEKYTYFDETVSRYVKLKATSTSGDYASAAEIRLGYTEDPVVLGVSSDVYTITTSEIMSKNSVSDVVKNTTVENFLANFTCEDGVALSVYNGTEQVTGSAAVTTGMVLKVSENGSVVNYTINVTPARVEYPVAGMTATVGSAQTGSATEGNGNLTLDDNLGTMWHTAWAGCQRQDCWITIDMGKEQTVSMLKYVPRTSSKNGLITKYEIYVSTDGTNFTKVSTKNNIWADDNQVKYAEFDAVNARYVKLFGAETATLEAGKIFASAAEIRLGYTE</sequence>
<keyword evidence="1" id="KW-0378">Hydrolase</keyword>
<keyword evidence="2" id="KW-0732">Signal</keyword>
<dbReference type="AlphaFoldDB" id="A0A1D3TPR9"/>
<name>A0A1D3TPR9_9FIRM</name>
<dbReference type="Pfam" id="PF00754">
    <property type="entry name" value="F5_F8_type_C"/>
    <property type="match status" value="2"/>
</dbReference>
<feature type="signal peptide" evidence="2">
    <location>
        <begin position="1"/>
        <end position="25"/>
    </location>
</feature>
<dbReference type="SMART" id="SM00710">
    <property type="entry name" value="PbH1"/>
    <property type="match status" value="6"/>
</dbReference>
<dbReference type="EMBL" id="FMKA01000001">
    <property type="protein sequence ID" value="SCP95482.1"/>
    <property type="molecule type" value="Genomic_DNA"/>
</dbReference>
<dbReference type="InterPro" id="IPR006626">
    <property type="entry name" value="PbH1"/>
</dbReference>
<organism evidence="4 5">
    <name type="scientific">Anaerobium acetethylicum</name>
    <dbReference type="NCBI Taxonomy" id="1619234"/>
    <lineage>
        <taxon>Bacteria</taxon>
        <taxon>Bacillati</taxon>
        <taxon>Bacillota</taxon>
        <taxon>Clostridia</taxon>
        <taxon>Lachnospirales</taxon>
        <taxon>Lachnospiraceae</taxon>
        <taxon>Anaerobium</taxon>
    </lineage>
</organism>